<dbReference type="STRING" id="1447883.A0A2B7Y1I3"/>
<evidence type="ECO:0000256" key="2">
    <source>
        <dbReference type="ARBA" id="ARBA00022771"/>
    </source>
</evidence>
<evidence type="ECO:0000313" key="9">
    <source>
        <dbReference type="Proteomes" id="UP000224634"/>
    </source>
</evidence>
<protein>
    <recommendedName>
        <fullName evidence="7">GRF-type domain-containing protein</fullName>
    </recommendedName>
</protein>
<dbReference type="PROSITE" id="PS51999">
    <property type="entry name" value="ZF_GRF"/>
    <property type="match status" value="1"/>
</dbReference>
<reference evidence="8 9" key="1">
    <citation type="submission" date="2017-10" db="EMBL/GenBank/DDBJ databases">
        <title>Comparative genomics in systemic dimorphic fungi from Ajellomycetaceae.</title>
        <authorList>
            <person name="Munoz J.F."/>
            <person name="Mcewen J.G."/>
            <person name="Clay O.K."/>
            <person name="Cuomo C.A."/>
        </authorList>
    </citation>
    <scope>NUCLEOTIDE SEQUENCE [LARGE SCALE GENOMIC DNA]</scope>
    <source>
        <strain evidence="8 9">UAMH7299</strain>
    </source>
</reference>
<feature type="domain" description="GRF-type" evidence="7">
    <location>
        <begin position="39"/>
        <end position="80"/>
    </location>
</feature>
<evidence type="ECO:0000256" key="6">
    <source>
        <dbReference type="SAM" id="MobiDB-lite"/>
    </source>
</evidence>
<name>A0A2B7Y1I3_POLH7</name>
<feature type="compositionally biased region" description="Basic and acidic residues" evidence="6">
    <location>
        <begin position="95"/>
        <end position="105"/>
    </location>
</feature>
<feature type="coiled-coil region" evidence="5">
    <location>
        <begin position="344"/>
        <end position="371"/>
    </location>
</feature>
<sequence length="388" mass="42716">MFQSAPRTPTKHYRTANPGVSPRAAVRPRGLFVNGEWHCDCDPRLPADHFQTKKEGPNHGRWFYTCQKRQCKFFLWDDEARLRAETVILANTRSEQDGGEAEKRGLFSGGSRSASAKRIPVHTQTHLSSMGLPTPNSARKRRRESLEGTEGFETPTKSRMAGLGALDVPEGDEVNDLFWGNSGSDEFDEADFAAADSLPLTPSATRRSLFLSPGDKRHKTPQGEDKSQDGLGGTTDSSSFPSRQPDYPALPSRFSTQSSYTPNRPDITPSTPTPVRFHSTPLSKPPPGDTKDMCPLVSQTLTLLSSYNTSLPPPAKQDLITLLNTHDLRTQGIARGRDISRSAIKKKDEKIQALTGRIEVLEAEREAWRMKGFKGPGGQGSGDIWKGT</sequence>
<dbReference type="InterPro" id="IPR010666">
    <property type="entry name" value="Znf_GRF"/>
</dbReference>
<feature type="region of interest" description="Disordered" evidence="6">
    <location>
        <begin position="95"/>
        <end position="164"/>
    </location>
</feature>
<feature type="region of interest" description="Disordered" evidence="6">
    <location>
        <begin position="204"/>
        <end position="290"/>
    </location>
</feature>
<dbReference type="Pfam" id="PF06839">
    <property type="entry name" value="Zn_ribbon_GRF"/>
    <property type="match status" value="1"/>
</dbReference>
<evidence type="ECO:0000259" key="7">
    <source>
        <dbReference type="PROSITE" id="PS51999"/>
    </source>
</evidence>
<dbReference type="EMBL" id="PDNA01000091">
    <property type="protein sequence ID" value="PGH14668.1"/>
    <property type="molecule type" value="Genomic_DNA"/>
</dbReference>
<evidence type="ECO:0000256" key="5">
    <source>
        <dbReference type="SAM" id="Coils"/>
    </source>
</evidence>
<evidence type="ECO:0000313" key="8">
    <source>
        <dbReference type="EMBL" id="PGH14668.1"/>
    </source>
</evidence>
<keyword evidence="9" id="KW-1185">Reference proteome</keyword>
<evidence type="ECO:0000256" key="4">
    <source>
        <dbReference type="PROSITE-ProRule" id="PRU01343"/>
    </source>
</evidence>
<keyword evidence="1" id="KW-0479">Metal-binding</keyword>
<evidence type="ECO:0000256" key="3">
    <source>
        <dbReference type="ARBA" id="ARBA00022833"/>
    </source>
</evidence>
<organism evidence="8 9">
    <name type="scientific">Polytolypa hystricis (strain UAMH7299)</name>
    <dbReference type="NCBI Taxonomy" id="1447883"/>
    <lineage>
        <taxon>Eukaryota</taxon>
        <taxon>Fungi</taxon>
        <taxon>Dikarya</taxon>
        <taxon>Ascomycota</taxon>
        <taxon>Pezizomycotina</taxon>
        <taxon>Eurotiomycetes</taxon>
        <taxon>Eurotiomycetidae</taxon>
        <taxon>Onygenales</taxon>
        <taxon>Onygenales incertae sedis</taxon>
        <taxon>Polytolypa</taxon>
    </lineage>
</organism>
<keyword evidence="2 4" id="KW-0863">Zinc-finger</keyword>
<gene>
    <name evidence="8" type="ORF">AJ80_05849</name>
</gene>
<dbReference type="OrthoDB" id="430051at2759"/>
<dbReference type="AlphaFoldDB" id="A0A2B7Y1I3"/>
<feature type="compositionally biased region" description="Polar residues" evidence="6">
    <location>
        <begin position="253"/>
        <end position="262"/>
    </location>
</feature>
<evidence type="ECO:0000256" key="1">
    <source>
        <dbReference type="ARBA" id="ARBA00022723"/>
    </source>
</evidence>
<keyword evidence="3" id="KW-0862">Zinc</keyword>
<proteinExistence type="predicted"/>
<feature type="region of interest" description="Disordered" evidence="6">
    <location>
        <begin position="1"/>
        <end position="21"/>
    </location>
</feature>
<accession>A0A2B7Y1I3</accession>
<dbReference type="Proteomes" id="UP000224634">
    <property type="component" value="Unassembled WGS sequence"/>
</dbReference>
<dbReference type="GO" id="GO:0008270">
    <property type="term" value="F:zinc ion binding"/>
    <property type="evidence" value="ECO:0007669"/>
    <property type="project" value="UniProtKB-KW"/>
</dbReference>
<comment type="caution">
    <text evidence="8">The sequence shown here is derived from an EMBL/GenBank/DDBJ whole genome shotgun (WGS) entry which is preliminary data.</text>
</comment>
<keyword evidence="5" id="KW-0175">Coiled coil</keyword>